<name>A0ABP6RJK8_9PSEU</name>
<gene>
    <name evidence="10" type="ORF">GCM10020366_14150</name>
</gene>
<comment type="similarity">
    <text evidence="3 8">Belongs to the class-I DAHP synthase family.</text>
</comment>
<dbReference type="EMBL" id="BAAAYK010000038">
    <property type="protein sequence ID" value="GAA3355164.1"/>
    <property type="molecule type" value="Genomic_DNA"/>
</dbReference>
<comment type="function">
    <text evidence="1 8">Stereospecific condensation of phosphoenolpyruvate (PEP) and D-erythrose-4-phosphate (E4P) giving rise to 3-deoxy-D-arabino-heptulosonate-7-phosphate (DAHP).</text>
</comment>
<evidence type="ECO:0000256" key="7">
    <source>
        <dbReference type="ARBA" id="ARBA00047508"/>
    </source>
</evidence>
<organism evidence="10 11">
    <name type="scientific">Saccharopolyspora gregorii</name>
    <dbReference type="NCBI Taxonomy" id="33914"/>
    <lineage>
        <taxon>Bacteria</taxon>
        <taxon>Bacillati</taxon>
        <taxon>Actinomycetota</taxon>
        <taxon>Actinomycetes</taxon>
        <taxon>Pseudonocardiales</taxon>
        <taxon>Pseudonocardiaceae</taxon>
        <taxon>Saccharopolyspora</taxon>
    </lineage>
</organism>
<dbReference type="Proteomes" id="UP001500483">
    <property type="component" value="Unassembled WGS sequence"/>
</dbReference>
<accession>A0ABP6RJK8</accession>
<dbReference type="PIRSF" id="PIRSF001361">
    <property type="entry name" value="DAHP_synthase"/>
    <property type="match status" value="1"/>
</dbReference>
<comment type="pathway">
    <text evidence="2 8">Metabolic intermediate biosynthesis; chorismate biosynthesis; chorismate from D-erythrose 4-phosphate and phosphoenolpyruvate: step 1/7.</text>
</comment>
<evidence type="ECO:0000256" key="4">
    <source>
        <dbReference type="ARBA" id="ARBA00022605"/>
    </source>
</evidence>
<dbReference type="NCBIfam" id="TIGR00034">
    <property type="entry name" value="aroFGH"/>
    <property type="match status" value="1"/>
</dbReference>
<dbReference type="Pfam" id="PF00793">
    <property type="entry name" value="DAHP_synth_1"/>
    <property type="match status" value="1"/>
</dbReference>
<proteinExistence type="inferred from homology"/>
<reference evidence="11" key="1">
    <citation type="journal article" date="2019" name="Int. J. Syst. Evol. Microbiol.">
        <title>The Global Catalogue of Microorganisms (GCM) 10K type strain sequencing project: providing services to taxonomists for standard genome sequencing and annotation.</title>
        <authorList>
            <consortium name="The Broad Institute Genomics Platform"/>
            <consortium name="The Broad Institute Genome Sequencing Center for Infectious Disease"/>
            <person name="Wu L."/>
            <person name="Ma J."/>
        </authorList>
    </citation>
    <scope>NUCLEOTIDE SEQUENCE [LARGE SCALE GENOMIC DNA]</scope>
    <source>
        <strain evidence="11">JCM 9687</strain>
    </source>
</reference>
<evidence type="ECO:0000256" key="6">
    <source>
        <dbReference type="ARBA" id="ARBA00023141"/>
    </source>
</evidence>
<dbReference type="SUPFAM" id="SSF51569">
    <property type="entry name" value="Aldolase"/>
    <property type="match status" value="1"/>
</dbReference>
<evidence type="ECO:0000256" key="8">
    <source>
        <dbReference type="PIRNR" id="PIRNR001361"/>
    </source>
</evidence>
<comment type="caution">
    <text evidence="10">The sequence shown here is derived from an EMBL/GenBank/DDBJ whole genome shotgun (WGS) entry which is preliminary data.</text>
</comment>
<dbReference type="Gene3D" id="3.20.20.70">
    <property type="entry name" value="Aldolase class I"/>
    <property type="match status" value="1"/>
</dbReference>
<keyword evidence="11" id="KW-1185">Reference proteome</keyword>
<keyword evidence="5 8" id="KW-0808">Transferase</keyword>
<dbReference type="EC" id="2.5.1.54" evidence="8"/>
<keyword evidence="4 8" id="KW-0028">Amino-acid biosynthesis</keyword>
<evidence type="ECO:0000256" key="3">
    <source>
        <dbReference type="ARBA" id="ARBA00007985"/>
    </source>
</evidence>
<protein>
    <recommendedName>
        <fullName evidence="8">Phospho-2-dehydro-3-deoxyheptonate aldolase</fullName>
        <ecNumber evidence="8">2.5.1.54</ecNumber>
    </recommendedName>
</protein>
<evidence type="ECO:0000313" key="10">
    <source>
        <dbReference type="EMBL" id="GAA3355164.1"/>
    </source>
</evidence>
<comment type="catalytic activity">
    <reaction evidence="7 8">
        <text>D-erythrose 4-phosphate + phosphoenolpyruvate + H2O = 7-phospho-2-dehydro-3-deoxy-D-arabino-heptonate + phosphate</text>
        <dbReference type="Rhea" id="RHEA:14717"/>
        <dbReference type="ChEBI" id="CHEBI:15377"/>
        <dbReference type="ChEBI" id="CHEBI:16897"/>
        <dbReference type="ChEBI" id="CHEBI:43474"/>
        <dbReference type="ChEBI" id="CHEBI:58394"/>
        <dbReference type="ChEBI" id="CHEBI:58702"/>
        <dbReference type="EC" id="2.5.1.54"/>
    </reaction>
</comment>
<evidence type="ECO:0000259" key="9">
    <source>
        <dbReference type="Pfam" id="PF00793"/>
    </source>
</evidence>
<evidence type="ECO:0000256" key="5">
    <source>
        <dbReference type="ARBA" id="ARBA00022679"/>
    </source>
</evidence>
<dbReference type="InterPro" id="IPR013785">
    <property type="entry name" value="Aldolase_TIM"/>
</dbReference>
<dbReference type="InterPro" id="IPR006218">
    <property type="entry name" value="DAHP1/KDSA"/>
</dbReference>
<evidence type="ECO:0000256" key="1">
    <source>
        <dbReference type="ARBA" id="ARBA00003726"/>
    </source>
</evidence>
<feature type="domain" description="DAHP synthetase I/KDSA" evidence="9">
    <location>
        <begin position="49"/>
        <end position="342"/>
    </location>
</feature>
<keyword evidence="6 8" id="KW-0057">Aromatic amino acid biosynthesis</keyword>
<dbReference type="PANTHER" id="PTHR21225">
    <property type="entry name" value="PHOSPHO-2-DEHYDRO-3-DEOXYHEPTONATE ALDOLASE DAHP SYNTHETASE"/>
    <property type="match status" value="1"/>
</dbReference>
<dbReference type="PANTHER" id="PTHR21225:SF12">
    <property type="entry name" value="PHOSPHO-2-DEHYDRO-3-DEOXYHEPTONATE ALDOLASE, TYROSINE-INHIBITED"/>
    <property type="match status" value="1"/>
</dbReference>
<sequence length="366" mass="38151">MSEHPSIDVVPRPGKSVVAVTSPAALSAELPVEQAATSKIADWRRSIAEVLAGEDDRVLAVVGPCSLHDAAATRQYASRLRGLAAELSDEIFVVMRAYLEKPRTTVGWTGLLADPGLDGSADIETGLRTSRRLLLELADLDLPTATEWVSPIAPDYLGDLVSYGAIGARTVESQVHRQLTSALPMPIGMKNGTSGSLQAAVDAIVAARHPHSFLASGADGAVTWVRSTGNPAAHIILRGGATGPNYDATSVRKAVGKLRSAGVPPAVVVDASHGNSGKDHTRQPSVVAAVGDQIASGTAAIRGVMVESFLVPGRQDIGAARPLRFGQSITDACLGWDDTAAVLRDLAASVRASRRTCDSANWLQLA</sequence>
<dbReference type="RefSeq" id="WP_258347487.1">
    <property type="nucleotide sequence ID" value="NZ_BAAAYK010000038.1"/>
</dbReference>
<dbReference type="NCBIfam" id="NF009395">
    <property type="entry name" value="PRK12755.1"/>
    <property type="match status" value="1"/>
</dbReference>
<evidence type="ECO:0000256" key="2">
    <source>
        <dbReference type="ARBA" id="ARBA00004688"/>
    </source>
</evidence>
<dbReference type="InterPro" id="IPR006219">
    <property type="entry name" value="DAHP_synth_1"/>
</dbReference>
<evidence type="ECO:0000313" key="11">
    <source>
        <dbReference type="Proteomes" id="UP001500483"/>
    </source>
</evidence>